<feature type="binding site" evidence="2">
    <location>
        <position position="319"/>
    </location>
    <ligand>
        <name>substrate</name>
    </ligand>
</feature>
<dbReference type="GO" id="GO:0000287">
    <property type="term" value="F:magnesium ion binding"/>
    <property type="evidence" value="ECO:0007669"/>
    <property type="project" value="UniProtKB-UniRule"/>
</dbReference>
<feature type="binding site" evidence="2">
    <location>
        <position position="47"/>
    </location>
    <ligand>
        <name>Mg(2+)</name>
        <dbReference type="ChEBI" id="CHEBI:18420"/>
        <label>1</label>
    </ligand>
</feature>
<accession>L0RDH5</accession>
<dbReference type="PATRIC" id="fig|1121451.3.peg.2745"/>
<gene>
    <name evidence="2" type="primary">thiL</name>
    <name evidence="4" type="ORF">DESAM_22532</name>
</gene>
<keyword evidence="2 4" id="KW-0418">Kinase</keyword>
<dbReference type="Pfam" id="PF00586">
    <property type="entry name" value="AIRS"/>
    <property type="match status" value="1"/>
</dbReference>
<dbReference type="NCBIfam" id="TIGR01379">
    <property type="entry name" value="thiL"/>
    <property type="match status" value="1"/>
</dbReference>
<evidence type="ECO:0000313" key="5">
    <source>
        <dbReference type="Proteomes" id="UP000010808"/>
    </source>
</evidence>
<feature type="binding site" evidence="2">
    <location>
        <begin position="123"/>
        <end position="124"/>
    </location>
    <ligand>
        <name>ATP</name>
        <dbReference type="ChEBI" id="CHEBI:30616"/>
    </ligand>
</feature>
<feature type="binding site" evidence="2">
    <location>
        <position position="76"/>
    </location>
    <ligand>
        <name>Mg(2+)</name>
        <dbReference type="ChEBI" id="CHEBI:18420"/>
        <label>3</label>
    </ligand>
</feature>
<dbReference type="SUPFAM" id="SSF56042">
    <property type="entry name" value="PurM C-terminal domain-like"/>
    <property type="match status" value="1"/>
</dbReference>
<dbReference type="PANTHER" id="PTHR30270:SF0">
    <property type="entry name" value="THIAMINE-MONOPHOSPHATE KINASE"/>
    <property type="match status" value="1"/>
</dbReference>
<evidence type="ECO:0000256" key="2">
    <source>
        <dbReference type="HAMAP-Rule" id="MF_02128"/>
    </source>
</evidence>
<dbReference type="AlphaFoldDB" id="L0RDH5"/>
<keyword evidence="2" id="KW-0547">Nucleotide-binding</keyword>
<feature type="binding site" evidence="2">
    <location>
        <position position="45"/>
    </location>
    <ligand>
        <name>Mg(2+)</name>
        <dbReference type="ChEBI" id="CHEBI:18420"/>
        <label>4</label>
    </ligand>
</feature>
<comment type="catalytic activity">
    <reaction evidence="2">
        <text>thiamine phosphate + ATP = thiamine diphosphate + ADP</text>
        <dbReference type="Rhea" id="RHEA:15913"/>
        <dbReference type="ChEBI" id="CHEBI:30616"/>
        <dbReference type="ChEBI" id="CHEBI:37575"/>
        <dbReference type="ChEBI" id="CHEBI:58937"/>
        <dbReference type="ChEBI" id="CHEBI:456216"/>
        <dbReference type="EC" id="2.7.4.16"/>
    </reaction>
</comment>
<comment type="miscellaneous">
    <text evidence="2">Reaction mechanism of ThiL seems to utilize a direct, inline transfer of the gamma-phosphate of ATP to TMP rather than a phosphorylated enzyme intermediate.</text>
</comment>
<evidence type="ECO:0000256" key="1">
    <source>
        <dbReference type="ARBA" id="ARBA00022977"/>
    </source>
</evidence>
<dbReference type="GO" id="GO:0005524">
    <property type="term" value="F:ATP binding"/>
    <property type="evidence" value="ECO:0007669"/>
    <property type="project" value="UniProtKB-UniRule"/>
</dbReference>
<feature type="binding site" evidence="2">
    <location>
        <position position="47"/>
    </location>
    <ligand>
        <name>Mg(2+)</name>
        <dbReference type="ChEBI" id="CHEBI:18420"/>
        <label>2</label>
    </ligand>
</feature>
<dbReference type="STRING" id="1121451.DESAM_22532"/>
<dbReference type="PANTHER" id="PTHR30270">
    <property type="entry name" value="THIAMINE-MONOPHOSPHATE KINASE"/>
    <property type="match status" value="1"/>
</dbReference>
<dbReference type="Proteomes" id="UP000010808">
    <property type="component" value="Chromosome"/>
</dbReference>
<feature type="domain" description="PurM-like N-terminal" evidence="3">
    <location>
        <begin position="30"/>
        <end position="139"/>
    </location>
</feature>
<dbReference type="PIRSF" id="PIRSF005303">
    <property type="entry name" value="Thiam_monoph_kin"/>
    <property type="match status" value="1"/>
</dbReference>
<dbReference type="HAMAP" id="MF_02128">
    <property type="entry name" value="TMP_kinase"/>
    <property type="match status" value="1"/>
</dbReference>
<reference evidence="4 5" key="1">
    <citation type="submission" date="2012-10" db="EMBL/GenBank/DDBJ databases">
        <authorList>
            <person name="Genoscope - CEA"/>
        </authorList>
    </citation>
    <scope>NUCLEOTIDE SEQUENCE [LARGE SCALE GENOMIC DNA]</scope>
    <source>
        <strain evidence="5">AM13 / DSM 14728</strain>
    </source>
</reference>
<dbReference type="HOGENOM" id="CLU_046964_1_1_7"/>
<dbReference type="EMBL" id="FO203522">
    <property type="protein sequence ID" value="CCO24799.1"/>
    <property type="molecule type" value="Genomic_DNA"/>
</dbReference>
<sequence>MTQLSSEQDFLTLIDKYFPSENGHITLGRGDDCSILRTDKELCISKDLFLEDIHFRRSYFSAADIGYKSLAVNISDIAAMGGRPKGFELGLIIPPSLGIDFWEPFFQAMSDLAKTNNIILAGGDLSKGQYLGISITVWGEPAENGIFLSRGNAKIGDILFLHGQAGMARTGLLALEELGPQAAKLYPESVKAHLRPTMRVKEGLKLAASSHVRGLMDLSDGLARDLPRFLNCCTGSLGAEISLPESSLHPEIIHYAKSKSASACDHAYLGGEDYALFGAVSAKGFKELTSSIPDLKAIGKITAGSKIYLNGAIYAADGFDHFSK</sequence>
<feature type="binding site" evidence="2">
    <location>
        <position position="32"/>
    </location>
    <ligand>
        <name>Mg(2+)</name>
        <dbReference type="ChEBI" id="CHEBI:18420"/>
        <label>3</label>
    </ligand>
</feature>
<dbReference type="Gene3D" id="3.90.650.10">
    <property type="entry name" value="PurM-like C-terminal domain"/>
    <property type="match status" value="1"/>
</dbReference>
<feature type="binding site" evidence="2">
    <location>
        <position position="220"/>
    </location>
    <ligand>
        <name>Mg(2+)</name>
        <dbReference type="ChEBI" id="CHEBI:18420"/>
        <label>5</label>
    </ligand>
</feature>
<organism evidence="4 5">
    <name type="scientific">Maridesulfovibrio hydrothermalis AM13 = DSM 14728</name>
    <dbReference type="NCBI Taxonomy" id="1121451"/>
    <lineage>
        <taxon>Bacteria</taxon>
        <taxon>Pseudomonadati</taxon>
        <taxon>Thermodesulfobacteriota</taxon>
        <taxon>Desulfovibrionia</taxon>
        <taxon>Desulfovibrionales</taxon>
        <taxon>Desulfovibrionaceae</taxon>
        <taxon>Maridesulfovibrio</taxon>
    </lineage>
</organism>
<keyword evidence="2" id="KW-0067">ATP-binding</keyword>
<feature type="binding site" evidence="2">
    <location>
        <position position="150"/>
    </location>
    <ligand>
        <name>ATP</name>
        <dbReference type="ChEBI" id="CHEBI:30616"/>
    </ligand>
</feature>
<dbReference type="UniPathway" id="UPA00060">
    <property type="reaction ID" value="UER00142"/>
</dbReference>
<keyword evidence="5" id="KW-1185">Reference proteome</keyword>
<dbReference type="CDD" id="cd02194">
    <property type="entry name" value="ThiL"/>
    <property type="match status" value="1"/>
</dbReference>
<name>L0RDH5_9BACT</name>
<dbReference type="SUPFAM" id="SSF55326">
    <property type="entry name" value="PurM N-terminal domain-like"/>
    <property type="match status" value="1"/>
</dbReference>
<evidence type="ECO:0000313" key="4">
    <source>
        <dbReference type="EMBL" id="CCO24799.1"/>
    </source>
</evidence>
<protein>
    <recommendedName>
        <fullName evidence="2">Thiamine-monophosphate kinase</fullName>
        <shortName evidence="2">TMP kinase</shortName>
        <shortName evidence="2">Thiamine-phosphate kinase</shortName>
        <ecNumber evidence="2">2.7.4.16</ecNumber>
    </recommendedName>
</protein>
<dbReference type="InterPro" id="IPR006283">
    <property type="entry name" value="ThiL-like"/>
</dbReference>
<feature type="binding site" evidence="2">
    <location>
        <position position="219"/>
    </location>
    <ligand>
        <name>ATP</name>
        <dbReference type="ChEBI" id="CHEBI:30616"/>
    </ligand>
</feature>
<dbReference type="InterPro" id="IPR016188">
    <property type="entry name" value="PurM-like_N"/>
</dbReference>
<dbReference type="InterPro" id="IPR036921">
    <property type="entry name" value="PurM-like_N_sf"/>
</dbReference>
<dbReference type="GO" id="GO:0009228">
    <property type="term" value="P:thiamine biosynthetic process"/>
    <property type="evidence" value="ECO:0007669"/>
    <property type="project" value="UniProtKB-KW"/>
</dbReference>
<dbReference type="OrthoDB" id="9802811at2"/>
<comment type="similarity">
    <text evidence="2">Belongs to the thiamine-monophosphate kinase family.</text>
</comment>
<dbReference type="GO" id="GO:0009229">
    <property type="term" value="P:thiamine diphosphate biosynthetic process"/>
    <property type="evidence" value="ECO:0007669"/>
    <property type="project" value="UniProtKB-UniRule"/>
</dbReference>
<feature type="binding site" evidence="2">
    <location>
        <position position="217"/>
    </location>
    <ligand>
        <name>Mg(2+)</name>
        <dbReference type="ChEBI" id="CHEBI:18420"/>
        <label>3</label>
    </ligand>
</feature>
<dbReference type="KEGG" id="dhy:DESAM_22532"/>
<keyword evidence="2" id="KW-0460">Magnesium</keyword>
<comment type="pathway">
    <text evidence="2">Cofactor biosynthesis; thiamine diphosphate biosynthesis; thiamine diphosphate from thiamine phosphate: step 1/1.</text>
</comment>
<dbReference type="RefSeq" id="WP_015337397.1">
    <property type="nucleotide sequence ID" value="NC_020055.1"/>
</dbReference>
<feature type="binding site" evidence="2">
    <location>
        <position position="76"/>
    </location>
    <ligand>
        <name>Mg(2+)</name>
        <dbReference type="ChEBI" id="CHEBI:18420"/>
        <label>4</label>
    </ligand>
</feature>
<keyword evidence="2 4" id="KW-0808">Transferase</keyword>
<dbReference type="EC" id="2.7.4.16" evidence="2"/>
<feature type="binding site" evidence="2">
    <location>
        <position position="272"/>
    </location>
    <ligand>
        <name>substrate</name>
    </ligand>
</feature>
<keyword evidence="1 2" id="KW-0784">Thiamine biosynthesis</keyword>
<evidence type="ECO:0000259" key="3">
    <source>
        <dbReference type="Pfam" id="PF00586"/>
    </source>
</evidence>
<dbReference type="eggNOG" id="COG0611">
    <property type="taxonomic scope" value="Bacteria"/>
</dbReference>
<feature type="binding site" evidence="2">
    <location>
        <position position="32"/>
    </location>
    <ligand>
        <name>Mg(2+)</name>
        <dbReference type="ChEBI" id="CHEBI:18420"/>
        <label>4</label>
    </ligand>
</feature>
<keyword evidence="2" id="KW-0479">Metal-binding</keyword>
<comment type="function">
    <text evidence="2">Catalyzes the ATP-dependent phosphorylation of thiamine-monophosphate (TMP) to form thiamine-pyrophosphate (TPP), the active form of vitamin B1.</text>
</comment>
<feature type="binding site" evidence="2">
    <location>
        <position position="76"/>
    </location>
    <ligand>
        <name>Mg(2+)</name>
        <dbReference type="ChEBI" id="CHEBI:18420"/>
        <label>2</label>
    </ligand>
</feature>
<comment type="caution">
    <text evidence="2">Lacks conserved residue(s) required for the propagation of feature annotation.</text>
</comment>
<dbReference type="Gene3D" id="3.30.1330.10">
    <property type="entry name" value="PurM-like, N-terminal domain"/>
    <property type="match status" value="1"/>
</dbReference>
<feature type="binding site" evidence="2">
    <location>
        <position position="124"/>
    </location>
    <ligand>
        <name>Mg(2+)</name>
        <dbReference type="ChEBI" id="CHEBI:18420"/>
        <label>1</label>
    </ligand>
</feature>
<feature type="binding site" evidence="2">
    <location>
        <position position="54"/>
    </location>
    <ligand>
        <name>substrate</name>
    </ligand>
</feature>
<proteinExistence type="inferred from homology"/>
<dbReference type="GO" id="GO:0009030">
    <property type="term" value="F:thiamine-phosphate kinase activity"/>
    <property type="evidence" value="ECO:0007669"/>
    <property type="project" value="UniProtKB-UniRule"/>
</dbReference>
<dbReference type="InterPro" id="IPR036676">
    <property type="entry name" value="PurM-like_C_sf"/>
</dbReference>